<keyword evidence="4" id="KW-0460">Magnesium</keyword>
<dbReference type="Proteomes" id="UP000219612">
    <property type="component" value="Unassembled WGS sequence"/>
</dbReference>
<dbReference type="InterPro" id="IPR000086">
    <property type="entry name" value="NUDIX_hydrolase_dom"/>
</dbReference>
<evidence type="ECO:0000256" key="2">
    <source>
        <dbReference type="ARBA" id="ARBA00005582"/>
    </source>
</evidence>
<dbReference type="PANTHER" id="PTHR43046:SF12">
    <property type="entry name" value="GDP-MANNOSE MANNOSYL HYDROLASE"/>
    <property type="match status" value="1"/>
</dbReference>
<keyword evidence="8" id="KW-1185">Reference proteome</keyword>
<dbReference type="Gene3D" id="3.90.79.10">
    <property type="entry name" value="Nucleoside Triphosphate Pyrophosphohydrolase"/>
    <property type="match status" value="1"/>
</dbReference>
<name>A0A285IC06_9ACTN</name>
<dbReference type="InterPro" id="IPR020476">
    <property type="entry name" value="Nudix_hydrolase"/>
</dbReference>
<dbReference type="AlphaFoldDB" id="A0A285IC06"/>
<comment type="similarity">
    <text evidence="2 5">Belongs to the Nudix hydrolase family.</text>
</comment>
<evidence type="ECO:0000256" key="4">
    <source>
        <dbReference type="ARBA" id="ARBA00022842"/>
    </source>
</evidence>
<dbReference type="GO" id="GO:0016787">
    <property type="term" value="F:hydrolase activity"/>
    <property type="evidence" value="ECO:0007669"/>
    <property type="project" value="UniProtKB-KW"/>
</dbReference>
<evidence type="ECO:0000256" key="3">
    <source>
        <dbReference type="ARBA" id="ARBA00022801"/>
    </source>
</evidence>
<feature type="domain" description="Nudix hydrolase" evidence="6">
    <location>
        <begin position="2"/>
        <end position="144"/>
    </location>
</feature>
<dbReference type="Pfam" id="PF00293">
    <property type="entry name" value="NUDIX"/>
    <property type="match status" value="1"/>
</dbReference>
<organism evidence="7 8">
    <name type="scientific">Paractinoplanes atraurantiacus</name>
    <dbReference type="NCBI Taxonomy" id="1036182"/>
    <lineage>
        <taxon>Bacteria</taxon>
        <taxon>Bacillati</taxon>
        <taxon>Actinomycetota</taxon>
        <taxon>Actinomycetes</taxon>
        <taxon>Micromonosporales</taxon>
        <taxon>Micromonosporaceae</taxon>
        <taxon>Paractinoplanes</taxon>
    </lineage>
</organism>
<dbReference type="PANTHER" id="PTHR43046">
    <property type="entry name" value="GDP-MANNOSE MANNOSYL HYDROLASE"/>
    <property type="match status" value="1"/>
</dbReference>
<proteinExistence type="inferred from homology"/>
<dbReference type="InterPro" id="IPR015797">
    <property type="entry name" value="NUDIX_hydrolase-like_dom_sf"/>
</dbReference>
<accession>A0A285IC06</accession>
<dbReference type="RefSeq" id="WP_097321543.1">
    <property type="nucleotide sequence ID" value="NZ_OBDY01000007.1"/>
</dbReference>
<evidence type="ECO:0000256" key="1">
    <source>
        <dbReference type="ARBA" id="ARBA00001946"/>
    </source>
</evidence>
<dbReference type="SUPFAM" id="SSF55811">
    <property type="entry name" value="Nudix"/>
    <property type="match status" value="1"/>
</dbReference>
<evidence type="ECO:0000256" key="5">
    <source>
        <dbReference type="RuleBase" id="RU003476"/>
    </source>
</evidence>
<dbReference type="PROSITE" id="PS51462">
    <property type="entry name" value="NUDIX"/>
    <property type="match status" value="1"/>
</dbReference>
<dbReference type="PRINTS" id="PR00502">
    <property type="entry name" value="NUDIXFAMILY"/>
</dbReference>
<keyword evidence="3 5" id="KW-0378">Hydrolase</keyword>
<gene>
    <name evidence="7" type="ORF">SAMN05421748_107233</name>
</gene>
<dbReference type="PROSITE" id="PS00893">
    <property type="entry name" value="NUDIX_BOX"/>
    <property type="match status" value="1"/>
</dbReference>
<sequence>MRLRPAVRALLLSGDDHILLCRHLTPARAVWALPGGKIEPGETHLEALRRELLEEVGYTLDTTPPHVWHRVVMDPAYIRGYDGAIQDYFLVRTEKFTPRGTLTDAQLAAENITELRWWTVPEIAAYRGPDVFGPGGLITPLTALLTNGVPAQPITLEA</sequence>
<comment type="cofactor">
    <cofactor evidence="1">
        <name>Mg(2+)</name>
        <dbReference type="ChEBI" id="CHEBI:18420"/>
    </cofactor>
</comment>
<reference evidence="7 8" key="1">
    <citation type="submission" date="2017-09" db="EMBL/GenBank/DDBJ databases">
        <authorList>
            <person name="Ehlers B."/>
            <person name="Leendertz F.H."/>
        </authorList>
    </citation>
    <scope>NUCLEOTIDE SEQUENCE [LARGE SCALE GENOMIC DNA]</scope>
    <source>
        <strain evidence="7 8">CGMCC 4.6857</strain>
    </source>
</reference>
<evidence type="ECO:0000313" key="7">
    <source>
        <dbReference type="EMBL" id="SNY45463.1"/>
    </source>
</evidence>
<evidence type="ECO:0000313" key="8">
    <source>
        <dbReference type="Proteomes" id="UP000219612"/>
    </source>
</evidence>
<evidence type="ECO:0000259" key="6">
    <source>
        <dbReference type="PROSITE" id="PS51462"/>
    </source>
</evidence>
<dbReference type="InterPro" id="IPR020084">
    <property type="entry name" value="NUDIX_hydrolase_CS"/>
</dbReference>
<dbReference type="OrthoDB" id="4458448at2"/>
<protein>
    <submittedName>
        <fullName evidence="7">8-oxo-dGTP pyrophosphatase MutT, NUDIX family</fullName>
    </submittedName>
</protein>
<dbReference type="EMBL" id="OBDY01000007">
    <property type="protein sequence ID" value="SNY45463.1"/>
    <property type="molecule type" value="Genomic_DNA"/>
</dbReference>